<proteinExistence type="predicted"/>
<evidence type="ECO:0000313" key="6">
    <source>
        <dbReference type="Proteomes" id="UP000007110"/>
    </source>
</evidence>
<evidence type="ECO:0000256" key="2">
    <source>
        <dbReference type="SAM" id="MobiDB-lite"/>
    </source>
</evidence>
<evidence type="ECO:0000259" key="4">
    <source>
        <dbReference type="Pfam" id="PF25497"/>
    </source>
</evidence>
<evidence type="ECO:0000259" key="3">
    <source>
        <dbReference type="Pfam" id="PF16095"/>
    </source>
</evidence>
<protein>
    <recommendedName>
        <fullName evidence="7">Death domain-containing protein</fullName>
    </recommendedName>
</protein>
<accession>A0A7M7NCG9</accession>
<keyword evidence="6" id="KW-1185">Reference proteome</keyword>
<keyword evidence="1" id="KW-0677">Repeat</keyword>
<feature type="domain" description="COR" evidence="3">
    <location>
        <begin position="95"/>
        <end position="233"/>
    </location>
</feature>
<dbReference type="Pfam" id="PF25497">
    <property type="entry name" value="COR-B"/>
    <property type="match status" value="1"/>
</dbReference>
<dbReference type="KEGG" id="spu:115918438"/>
<evidence type="ECO:0000256" key="1">
    <source>
        <dbReference type="ARBA" id="ARBA00022737"/>
    </source>
</evidence>
<dbReference type="RefSeq" id="XP_030834288.1">
    <property type="nucleotide sequence ID" value="XM_030978428.1"/>
</dbReference>
<reference evidence="6" key="1">
    <citation type="submission" date="2015-02" db="EMBL/GenBank/DDBJ databases">
        <title>Genome sequencing for Strongylocentrotus purpuratus.</title>
        <authorList>
            <person name="Murali S."/>
            <person name="Liu Y."/>
            <person name="Vee V."/>
            <person name="English A."/>
            <person name="Wang M."/>
            <person name="Skinner E."/>
            <person name="Han Y."/>
            <person name="Muzny D.M."/>
            <person name="Worley K.C."/>
            <person name="Gibbs R.A."/>
        </authorList>
    </citation>
    <scope>NUCLEOTIDE SEQUENCE</scope>
</reference>
<dbReference type="InterPro" id="IPR011029">
    <property type="entry name" value="DEATH-like_dom_sf"/>
</dbReference>
<feature type="region of interest" description="Disordered" evidence="2">
    <location>
        <begin position="438"/>
        <end position="467"/>
    </location>
</feature>
<dbReference type="EnsemblMetazoa" id="XM_030978428">
    <property type="protein sequence ID" value="XP_030834288"/>
    <property type="gene ID" value="LOC115918438"/>
</dbReference>
<dbReference type="PANTHER" id="PTHR24132:SF24">
    <property type="entry name" value="ANKYRIN REPEAT AND SOCS BOX PROTEIN 6"/>
    <property type="match status" value="1"/>
</dbReference>
<dbReference type="InterPro" id="IPR057263">
    <property type="entry name" value="COR-B"/>
</dbReference>
<dbReference type="PANTHER" id="PTHR24132">
    <property type="entry name" value="ANKYRIN REPEAT AND SOCS BOX PROTEIN 6"/>
    <property type="match status" value="1"/>
</dbReference>
<dbReference type="GeneID" id="115918438"/>
<organism evidence="5 6">
    <name type="scientific">Strongylocentrotus purpuratus</name>
    <name type="common">Purple sea urchin</name>
    <dbReference type="NCBI Taxonomy" id="7668"/>
    <lineage>
        <taxon>Eukaryota</taxon>
        <taxon>Metazoa</taxon>
        <taxon>Echinodermata</taxon>
        <taxon>Eleutherozoa</taxon>
        <taxon>Echinozoa</taxon>
        <taxon>Echinoidea</taxon>
        <taxon>Euechinoidea</taxon>
        <taxon>Echinacea</taxon>
        <taxon>Camarodonta</taxon>
        <taxon>Echinidea</taxon>
        <taxon>Strongylocentrotidae</taxon>
        <taxon>Strongylocentrotus</taxon>
    </lineage>
</organism>
<evidence type="ECO:0008006" key="7">
    <source>
        <dbReference type="Google" id="ProtNLM"/>
    </source>
</evidence>
<dbReference type="SUPFAM" id="SSF47986">
    <property type="entry name" value="DEATH domain"/>
    <property type="match status" value="1"/>
</dbReference>
<dbReference type="Gene3D" id="1.10.533.10">
    <property type="entry name" value="Death Domain, Fas"/>
    <property type="match status" value="1"/>
</dbReference>
<dbReference type="OrthoDB" id="5964455at2759"/>
<dbReference type="Pfam" id="PF16095">
    <property type="entry name" value="COR-A"/>
    <property type="match status" value="1"/>
</dbReference>
<feature type="domain" description="C-terminal of Roc COR-B" evidence="4">
    <location>
        <begin position="260"/>
        <end position="387"/>
    </location>
</feature>
<sequence>MSVYTYAVPDSHHEPKVLLIGTFAGDEGPEIIGEKVKDKFQELKKQLGSKPYWKQVLFPMCGIDNRFSQGSEVNKIQDRIDGLVKDSAYMKVLMPIKWRTFLTEIEDSDRNTLTVTEAHSTMKTLGINHLKEVYAILKFYHDIGHLIYHEGCELIVLKPQFLNSIVSNIITVMDDKTMEEGLAKYWRDLMEKGILSIELIEAVWEQHKGDHDQLDDIIEMMITFDLICEIPDRPDGRGFFVPCRSSPMLDDKECHGKDDEVKFTIDFNHFLPDGFLHRFYVRMAKWSMERKESIKPIFHCRQMVFYIDNRHRVVMTNEIQSKERHQIKVTIYAVTPAGAPSGRTKARVSLNENIIDHIHKTLEELKQRWARRIEYSVGILCPECSKSDVKALIPILDILKCPEDSASCDEQCSIYVGDIQKAFNKDIGTTITTAESQAAGVSTLSEIDSESAEHYPRRTLPPSAYPQEHVGFTDTVHQFSQTHGEGSSSQSRPYKRPAPSTQSRVLQDDPEIPKKQSKNDLESDRKLNKLSKYLPHGTYTMLCTYLGIGYTEADSFLAKFNMDYQRATRHCLAQWKTRTGGNMDELETFLKDAEVEGLVKYIK</sequence>
<dbReference type="InParanoid" id="A0A7M7NCG9"/>
<evidence type="ECO:0000313" key="5">
    <source>
        <dbReference type="EnsemblMetazoa" id="XP_030834288"/>
    </source>
</evidence>
<dbReference type="Proteomes" id="UP000007110">
    <property type="component" value="Unassembled WGS sequence"/>
</dbReference>
<feature type="region of interest" description="Disordered" evidence="2">
    <location>
        <begin position="479"/>
        <end position="524"/>
    </location>
</feature>
<dbReference type="Gene3D" id="1.10.10.10">
    <property type="entry name" value="Winged helix-like DNA-binding domain superfamily/Winged helix DNA-binding domain"/>
    <property type="match status" value="1"/>
</dbReference>
<name>A0A7M7NCG9_STRPU</name>
<reference evidence="5" key="2">
    <citation type="submission" date="2021-01" db="UniProtKB">
        <authorList>
            <consortium name="EnsemblMetazoa"/>
        </authorList>
    </citation>
    <scope>IDENTIFICATION</scope>
</reference>
<feature type="compositionally biased region" description="Basic and acidic residues" evidence="2">
    <location>
        <begin position="511"/>
        <end position="524"/>
    </location>
</feature>
<feature type="compositionally biased region" description="Polar residues" evidence="2">
    <location>
        <begin position="479"/>
        <end position="492"/>
    </location>
</feature>
<dbReference type="InterPro" id="IPR032171">
    <property type="entry name" value="COR-A"/>
</dbReference>
<dbReference type="InterPro" id="IPR036388">
    <property type="entry name" value="WH-like_DNA-bd_sf"/>
</dbReference>
<dbReference type="AlphaFoldDB" id="A0A7M7NCG9"/>